<accession>A0A699XS64</accession>
<dbReference type="EMBL" id="BKCJ011858655">
    <property type="protein sequence ID" value="GFD58874.1"/>
    <property type="molecule type" value="Genomic_DNA"/>
</dbReference>
<name>A0A699XS64_TANCI</name>
<organism evidence="1">
    <name type="scientific">Tanacetum cinerariifolium</name>
    <name type="common">Dalmatian daisy</name>
    <name type="synonym">Chrysanthemum cinerariifolium</name>
    <dbReference type="NCBI Taxonomy" id="118510"/>
    <lineage>
        <taxon>Eukaryota</taxon>
        <taxon>Viridiplantae</taxon>
        <taxon>Streptophyta</taxon>
        <taxon>Embryophyta</taxon>
        <taxon>Tracheophyta</taxon>
        <taxon>Spermatophyta</taxon>
        <taxon>Magnoliopsida</taxon>
        <taxon>eudicotyledons</taxon>
        <taxon>Gunneridae</taxon>
        <taxon>Pentapetalae</taxon>
        <taxon>asterids</taxon>
        <taxon>campanulids</taxon>
        <taxon>Asterales</taxon>
        <taxon>Asteraceae</taxon>
        <taxon>Asteroideae</taxon>
        <taxon>Anthemideae</taxon>
        <taxon>Anthemidinae</taxon>
        <taxon>Tanacetum</taxon>
    </lineage>
</organism>
<proteinExistence type="predicted"/>
<comment type="caution">
    <text evidence="1">The sequence shown here is derived from an EMBL/GenBank/DDBJ whole genome shotgun (WGS) entry which is preliminary data.</text>
</comment>
<dbReference type="AlphaFoldDB" id="A0A699XS64"/>
<reference evidence="1" key="1">
    <citation type="journal article" date="2019" name="Sci. Rep.">
        <title>Draft genome of Tanacetum cinerariifolium, the natural source of mosquito coil.</title>
        <authorList>
            <person name="Yamashiro T."/>
            <person name="Shiraishi A."/>
            <person name="Satake H."/>
            <person name="Nakayama K."/>
        </authorList>
    </citation>
    <scope>NUCLEOTIDE SEQUENCE</scope>
</reference>
<protein>
    <submittedName>
        <fullName evidence="1">Uncharacterized protein</fullName>
    </submittedName>
</protein>
<sequence length="83" mass="9282">VEELGEEACDYTPKLVHSYRAIQSTPRLAKRSLSLLFPTTYPFQTRPTTTEAPFDEALVEISAILAAMSNLPTMIHLDCPKDE</sequence>
<feature type="non-terminal residue" evidence="1">
    <location>
        <position position="1"/>
    </location>
</feature>
<evidence type="ECO:0000313" key="1">
    <source>
        <dbReference type="EMBL" id="GFD58874.1"/>
    </source>
</evidence>
<feature type="non-terminal residue" evidence="1">
    <location>
        <position position="83"/>
    </location>
</feature>
<gene>
    <name evidence="1" type="ORF">Tci_930843</name>
</gene>